<reference evidence="2 3" key="1">
    <citation type="submission" date="2022-06" db="EMBL/GenBank/DDBJ databases">
        <title>Halomicroarcula sp. a new haloarchaeum isolate from saline soil.</title>
        <authorList>
            <person name="Strakova D."/>
            <person name="Galisteo C."/>
            <person name="Sanchez-Porro C."/>
            <person name="Ventosa A."/>
        </authorList>
    </citation>
    <scope>NUCLEOTIDE SEQUENCE [LARGE SCALE GENOMIC DNA]</scope>
    <source>
        <strain evidence="2 3">S3CR25-11</strain>
    </source>
</reference>
<protein>
    <submittedName>
        <fullName evidence="2">Uncharacterized protein</fullName>
    </submittedName>
</protein>
<gene>
    <name evidence="2" type="ORF">NDI86_12330</name>
</gene>
<evidence type="ECO:0000313" key="3">
    <source>
        <dbReference type="Proteomes" id="UP001268864"/>
    </source>
</evidence>
<keyword evidence="1" id="KW-1133">Transmembrane helix</keyword>
<feature type="transmembrane region" description="Helical" evidence="1">
    <location>
        <begin position="12"/>
        <end position="31"/>
    </location>
</feature>
<comment type="caution">
    <text evidence="2">The sequence shown here is derived from an EMBL/GenBank/DDBJ whole genome shotgun (WGS) entry which is preliminary data.</text>
</comment>
<feature type="transmembrane region" description="Helical" evidence="1">
    <location>
        <begin position="37"/>
        <end position="63"/>
    </location>
</feature>
<keyword evidence="3" id="KW-1185">Reference proteome</keyword>
<evidence type="ECO:0000313" key="2">
    <source>
        <dbReference type="EMBL" id="MDS0282913.1"/>
    </source>
</evidence>
<keyword evidence="1" id="KW-0812">Transmembrane</keyword>
<dbReference type="EMBL" id="JAMQOS010000004">
    <property type="protein sequence ID" value="MDS0282913.1"/>
    <property type="molecule type" value="Genomic_DNA"/>
</dbReference>
<sequence length="72" mass="7496">MSLLPLKQTELRTLRLLFGAFVVLGVAAGVLTGGSLLGAVVGGGVMGGLYFMPLILLYLVYLFGKRRGTAPA</sequence>
<proteinExistence type="predicted"/>
<evidence type="ECO:0000256" key="1">
    <source>
        <dbReference type="SAM" id="Phobius"/>
    </source>
</evidence>
<dbReference type="RefSeq" id="WP_310900752.1">
    <property type="nucleotide sequence ID" value="NZ_JAMQOS010000004.1"/>
</dbReference>
<organism evidence="2 3">
    <name type="scientific">Haloarcula onubensis</name>
    <dbReference type="NCBI Taxonomy" id="2950539"/>
    <lineage>
        <taxon>Archaea</taxon>
        <taxon>Methanobacteriati</taxon>
        <taxon>Methanobacteriota</taxon>
        <taxon>Stenosarchaea group</taxon>
        <taxon>Halobacteria</taxon>
        <taxon>Halobacteriales</taxon>
        <taxon>Haloarculaceae</taxon>
        <taxon>Haloarcula</taxon>
    </lineage>
</organism>
<accession>A0ABU2FQ89</accession>
<dbReference type="Proteomes" id="UP001268864">
    <property type="component" value="Unassembled WGS sequence"/>
</dbReference>
<keyword evidence="1" id="KW-0472">Membrane</keyword>
<name>A0ABU2FQ89_9EURY</name>